<dbReference type="RefSeq" id="WP_307223671.1">
    <property type="nucleotide sequence ID" value="NZ_CP116940.1"/>
</dbReference>
<dbReference type="InterPro" id="IPR015424">
    <property type="entry name" value="PyrdxlP-dep_Trfase"/>
</dbReference>
<dbReference type="EMBL" id="JAUSUE010000007">
    <property type="protein sequence ID" value="MDQ0203602.1"/>
    <property type="molecule type" value="Genomic_DNA"/>
</dbReference>
<comment type="caution">
    <text evidence="5">The sequence shown here is derived from an EMBL/GenBank/DDBJ whole genome shotgun (WGS) entry which is preliminary data.</text>
</comment>
<evidence type="ECO:0000256" key="3">
    <source>
        <dbReference type="ARBA" id="ARBA00022679"/>
    </source>
</evidence>
<evidence type="ECO:0000313" key="6">
    <source>
        <dbReference type="Proteomes" id="UP001239167"/>
    </source>
</evidence>
<dbReference type="Gene3D" id="3.90.1150.10">
    <property type="entry name" value="Aspartate Aminotransferase, domain 1"/>
    <property type="match status" value="1"/>
</dbReference>
<dbReference type="Gene3D" id="3.40.640.10">
    <property type="entry name" value="Type I PLP-dependent aspartate aminotransferase-like (Major domain)"/>
    <property type="match status" value="1"/>
</dbReference>
<reference evidence="5 6" key="1">
    <citation type="submission" date="2023-07" db="EMBL/GenBank/DDBJ databases">
        <title>Genomic Encyclopedia of Type Strains, Phase IV (KMG-IV): sequencing the most valuable type-strain genomes for metagenomic binning, comparative biology and taxonomic classification.</title>
        <authorList>
            <person name="Goeker M."/>
        </authorList>
    </citation>
    <scope>NUCLEOTIDE SEQUENCE [LARGE SCALE GENOMIC DNA]</scope>
    <source>
        <strain evidence="5 6">DSM 16980</strain>
    </source>
</reference>
<dbReference type="SUPFAM" id="SSF53383">
    <property type="entry name" value="PLP-dependent transferases"/>
    <property type="match status" value="1"/>
</dbReference>
<evidence type="ECO:0000256" key="2">
    <source>
        <dbReference type="ARBA" id="ARBA00011738"/>
    </source>
</evidence>
<dbReference type="InterPro" id="IPR004839">
    <property type="entry name" value="Aminotransferase_I/II_large"/>
</dbReference>
<keyword evidence="6" id="KW-1185">Reference proteome</keyword>
<dbReference type="PANTHER" id="PTHR13693">
    <property type="entry name" value="CLASS II AMINOTRANSFERASE/8-AMINO-7-OXONONANOATE SYNTHASE"/>
    <property type="match status" value="1"/>
</dbReference>
<keyword evidence="3" id="KW-0808">Transferase</keyword>
<dbReference type="InterPro" id="IPR015422">
    <property type="entry name" value="PyrdxlP-dep_Trfase_small"/>
</dbReference>
<name>A0ABT9Y708_9FIRM</name>
<gene>
    <name evidence="5" type="ORF">J2S01_001318</name>
</gene>
<feature type="domain" description="Aminotransferase class I/classII large" evidence="4">
    <location>
        <begin position="54"/>
        <end position="410"/>
    </location>
</feature>
<protein>
    <submittedName>
        <fullName evidence="5">7-keto-8-aminopelargonate synthetase-like enzyme</fullName>
    </submittedName>
</protein>
<dbReference type="InterPro" id="IPR050087">
    <property type="entry name" value="AON_synthase_class-II"/>
</dbReference>
<evidence type="ECO:0000259" key="4">
    <source>
        <dbReference type="Pfam" id="PF00155"/>
    </source>
</evidence>
<dbReference type="Pfam" id="PF00155">
    <property type="entry name" value="Aminotran_1_2"/>
    <property type="match status" value="1"/>
</dbReference>
<proteinExistence type="predicted"/>
<accession>A0ABT9Y708</accession>
<organism evidence="5 6">
    <name type="scientific">Pectinatus haikarae</name>
    <dbReference type="NCBI Taxonomy" id="349096"/>
    <lineage>
        <taxon>Bacteria</taxon>
        <taxon>Bacillati</taxon>
        <taxon>Bacillota</taxon>
        <taxon>Negativicutes</taxon>
        <taxon>Selenomonadales</taxon>
        <taxon>Selenomonadaceae</taxon>
        <taxon>Pectinatus</taxon>
    </lineage>
</organism>
<comment type="cofactor">
    <cofactor evidence="1">
        <name>pyridoxal 5'-phosphate</name>
        <dbReference type="ChEBI" id="CHEBI:597326"/>
    </cofactor>
</comment>
<dbReference type="InterPro" id="IPR015421">
    <property type="entry name" value="PyrdxlP-dep_Trfase_major"/>
</dbReference>
<evidence type="ECO:0000313" key="5">
    <source>
        <dbReference type="EMBL" id="MDQ0203602.1"/>
    </source>
</evidence>
<sequence>MEKMAVPAKKIFQKQEDSWGFESFTTSALQEGFFHDILTTTRPVGPTITYDNKDFINFASINILDLHQEKDVLGHFHEAADTYGLTTGGSRVTQGVCKAHKEMETKLCRYVGKQRAISFASGLLANVGFINAMSCNFHFSESCNISNSDAVFILDRDCHWSLWKAASHLKFGKQLFSFRHNNPQDLDKLLRKLSVSHTKIIVIFESVYSADGSVAPMRELFDVCERYHALSYVDDANGFMIYGPQNRLFAEEFAQLRRATFVMVSFSKAVGMEGGAIAGPENYIHAFEVLSGTSLFTVAIQPPTASTICYIMDKLSACPSIMDSYLERSLDLRKRLTKLQFVLNDASSYIISVIIGNDEKAVSVYNEFLQEKMIVPMFRYPAVKPDHALIRIMLNAHHTQDQIDRLVDVLKRLQKKYDF</sequence>
<evidence type="ECO:0000256" key="1">
    <source>
        <dbReference type="ARBA" id="ARBA00001933"/>
    </source>
</evidence>
<comment type="subunit">
    <text evidence="2">Homodimer.</text>
</comment>
<dbReference type="Proteomes" id="UP001239167">
    <property type="component" value="Unassembled WGS sequence"/>
</dbReference>